<evidence type="ECO:0000313" key="3">
    <source>
        <dbReference type="Proteomes" id="UP000516072"/>
    </source>
</evidence>
<protein>
    <recommendedName>
        <fullName evidence="1">DUF302 domain-containing protein</fullName>
    </recommendedName>
</protein>
<dbReference type="Gene3D" id="3.30.310.70">
    <property type="entry name" value="TT1751-like domain"/>
    <property type="match status" value="1"/>
</dbReference>
<reference evidence="2 3" key="1">
    <citation type="submission" date="2020-03" db="EMBL/GenBank/DDBJ databases">
        <authorList>
            <person name="Picone N."/>
        </authorList>
    </citation>
    <scope>NUCLEOTIDE SEQUENCE [LARGE SCALE GENOMIC DNA]</scope>
    <source>
        <strain evidence="2">NSCAC1</strain>
    </source>
</reference>
<gene>
    <name evidence="2" type="ORF">NSCAC_0260</name>
</gene>
<organism evidence="2 3">
    <name type="scientific">Candidatus Nitrosacidococcus tergens</name>
    <dbReference type="NCBI Taxonomy" id="553981"/>
    <lineage>
        <taxon>Bacteria</taxon>
        <taxon>Pseudomonadati</taxon>
        <taxon>Pseudomonadota</taxon>
        <taxon>Gammaproteobacteria</taxon>
        <taxon>Chromatiales</taxon>
        <taxon>Chromatiaceae</taxon>
        <taxon>Candidatus Nitrosacidococcus</taxon>
    </lineage>
</organism>
<dbReference type="EMBL" id="LR778175">
    <property type="protein sequence ID" value="CAB1274622.1"/>
    <property type="molecule type" value="Genomic_DNA"/>
</dbReference>
<evidence type="ECO:0000259" key="1">
    <source>
        <dbReference type="Pfam" id="PF03625"/>
    </source>
</evidence>
<dbReference type="SUPFAM" id="SSF103247">
    <property type="entry name" value="TT1751-like"/>
    <property type="match status" value="1"/>
</dbReference>
<dbReference type="PANTHER" id="PTHR38342:SF2">
    <property type="entry name" value="INNER MEMBRANE OR EXPORTED"/>
    <property type="match status" value="1"/>
</dbReference>
<dbReference type="Proteomes" id="UP000516072">
    <property type="component" value="Chromosome"/>
</dbReference>
<dbReference type="RefSeq" id="WP_197744635.1">
    <property type="nucleotide sequence ID" value="NZ_LR778175.1"/>
</dbReference>
<name>A0A7G1Q8E3_9GAMM</name>
<feature type="domain" description="DUF302" evidence="1">
    <location>
        <begin position="37"/>
        <end position="99"/>
    </location>
</feature>
<dbReference type="KEGG" id="ntg:NSCAC_0260"/>
<dbReference type="PANTHER" id="PTHR38342">
    <property type="entry name" value="SLR5037 PROTEIN"/>
    <property type="match status" value="1"/>
</dbReference>
<accession>A0A7G1Q8E3</accession>
<dbReference type="CDD" id="cd14797">
    <property type="entry name" value="DUF302"/>
    <property type="match status" value="1"/>
</dbReference>
<dbReference type="InterPro" id="IPR035923">
    <property type="entry name" value="TT1751-like_sf"/>
</dbReference>
<dbReference type="Pfam" id="PF03625">
    <property type="entry name" value="DUF302"/>
    <property type="match status" value="1"/>
</dbReference>
<dbReference type="AlphaFoldDB" id="A0A7G1Q8E3"/>
<evidence type="ECO:0000313" key="2">
    <source>
        <dbReference type="EMBL" id="CAB1274622.1"/>
    </source>
</evidence>
<dbReference type="InterPro" id="IPR005180">
    <property type="entry name" value="DUF302"/>
</dbReference>
<proteinExistence type="predicted"/>
<keyword evidence="3" id="KW-1185">Reference proteome</keyword>
<sequence length="139" mass="15906">MNEKGLITLTSQFSLEKTMNYIETLLKKEGFHIFTIIDHSINAKKHGRNLNPTQLIIFGNPKTGGTGLMQENQTIGIDLPAKILVWSDNKGTTHITYNDMQWIANRHYLTDKNRDAINELNKKISEICTKVSQYITENQ</sequence>